<dbReference type="InterPro" id="IPR036397">
    <property type="entry name" value="RNaseH_sf"/>
</dbReference>
<protein>
    <recommendedName>
        <fullName evidence="1">RNase H type-1 domain-containing protein</fullName>
    </recommendedName>
</protein>
<evidence type="ECO:0000313" key="2">
    <source>
        <dbReference type="EMBL" id="KAJ7767214.1"/>
    </source>
</evidence>
<dbReference type="AlphaFoldDB" id="A0AAD7JLQ4"/>
<gene>
    <name evidence="2" type="ORF">B0H16DRAFT_1225318</name>
</gene>
<reference evidence="2" key="1">
    <citation type="submission" date="2023-03" db="EMBL/GenBank/DDBJ databases">
        <title>Massive genome expansion in bonnet fungi (Mycena s.s.) driven by repeated elements and novel gene families across ecological guilds.</title>
        <authorList>
            <consortium name="Lawrence Berkeley National Laboratory"/>
            <person name="Harder C.B."/>
            <person name="Miyauchi S."/>
            <person name="Viragh M."/>
            <person name="Kuo A."/>
            <person name="Thoen E."/>
            <person name="Andreopoulos B."/>
            <person name="Lu D."/>
            <person name="Skrede I."/>
            <person name="Drula E."/>
            <person name="Henrissat B."/>
            <person name="Morin E."/>
            <person name="Kohler A."/>
            <person name="Barry K."/>
            <person name="LaButti K."/>
            <person name="Morin E."/>
            <person name="Salamov A."/>
            <person name="Lipzen A."/>
            <person name="Mereny Z."/>
            <person name="Hegedus B."/>
            <person name="Baldrian P."/>
            <person name="Stursova M."/>
            <person name="Weitz H."/>
            <person name="Taylor A."/>
            <person name="Grigoriev I.V."/>
            <person name="Nagy L.G."/>
            <person name="Martin F."/>
            <person name="Kauserud H."/>
        </authorList>
    </citation>
    <scope>NUCLEOTIDE SEQUENCE</scope>
    <source>
        <strain evidence="2">CBHHK182m</strain>
    </source>
</reference>
<feature type="non-terminal residue" evidence="2">
    <location>
        <position position="155"/>
    </location>
</feature>
<dbReference type="InterPro" id="IPR012337">
    <property type="entry name" value="RNaseH-like_sf"/>
</dbReference>
<dbReference type="EMBL" id="JARKIB010000022">
    <property type="protein sequence ID" value="KAJ7767214.1"/>
    <property type="molecule type" value="Genomic_DNA"/>
</dbReference>
<dbReference type="InterPro" id="IPR002156">
    <property type="entry name" value="RNaseH_domain"/>
</dbReference>
<dbReference type="Gene3D" id="3.30.420.10">
    <property type="entry name" value="Ribonuclease H-like superfamily/Ribonuclease H"/>
    <property type="match status" value="1"/>
</dbReference>
<sequence>LPDETELDKLFIATLAAGKDEQKKLLNLYGAVTSTTPRIKVTVHGVCINAGKNSASAAAATYWGPGARLNSRSRVYGSQTSARAELWAVILALEKCPGFKSMEISTRSEYAIRSVVYYAARNDACGWRCTNGDLLKVLIGLIKFRTAPVHFCHIK</sequence>
<proteinExistence type="predicted"/>
<dbReference type="Proteomes" id="UP001215598">
    <property type="component" value="Unassembled WGS sequence"/>
</dbReference>
<dbReference type="GO" id="GO:0004523">
    <property type="term" value="F:RNA-DNA hybrid ribonuclease activity"/>
    <property type="evidence" value="ECO:0007669"/>
    <property type="project" value="InterPro"/>
</dbReference>
<comment type="caution">
    <text evidence="2">The sequence shown here is derived from an EMBL/GenBank/DDBJ whole genome shotgun (WGS) entry which is preliminary data.</text>
</comment>
<dbReference type="Pfam" id="PF00075">
    <property type="entry name" value="RNase_H"/>
    <property type="match status" value="1"/>
</dbReference>
<dbReference type="GO" id="GO:0003676">
    <property type="term" value="F:nucleic acid binding"/>
    <property type="evidence" value="ECO:0007669"/>
    <property type="project" value="InterPro"/>
</dbReference>
<dbReference type="PROSITE" id="PS50879">
    <property type="entry name" value="RNASE_H_1"/>
    <property type="match status" value="1"/>
</dbReference>
<feature type="domain" description="RNase H type-1" evidence="1">
    <location>
        <begin position="35"/>
        <end position="155"/>
    </location>
</feature>
<evidence type="ECO:0000313" key="3">
    <source>
        <dbReference type="Proteomes" id="UP001215598"/>
    </source>
</evidence>
<name>A0AAD7JLQ4_9AGAR</name>
<evidence type="ECO:0000259" key="1">
    <source>
        <dbReference type="PROSITE" id="PS50879"/>
    </source>
</evidence>
<dbReference type="SUPFAM" id="SSF53098">
    <property type="entry name" value="Ribonuclease H-like"/>
    <property type="match status" value="1"/>
</dbReference>
<accession>A0AAD7JLQ4</accession>
<organism evidence="2 3">
    <name type="scientific">Mycena metata</name>
    <dbReference type="NCBI Taxonomy" id="1033252"/>
    <lineage>
        <taxon>Eukaryota</taxon>
        <taxon>Fungi</taxon>
        <taxon>Dikarya</taxon>
        <taxon>Basidiomycota</taxon>
        <taxon>Agaricomycotina</taxon>
        <taxon>Agaricomycetes</taxon>
        <taxon>Agaricomycetidae</taxon>
        <taxon>Agaricales</taxon>
        <taxon>Marasmiineae</taxon>
        <taxon>Mycenaceae</taxon>
        <taxon>Mycena</taxon>
    </lineage>
</organism>
<keyword evidence="3" id="KW-1185">Reference proteome</keyword>
<feature type="non-terminal residue" evidence="2">
    <location>
        <position position="1"/>
    </location>
</feature>